<organism evidence="7 8">
    <name type="scientific">Bradyrhizobium iriomotense</name>
    <dbReference type="NCBI Taxonomy" id="441950"/>
    <lineage>
        <taxon>Bacteria</taxon>
        <taxon>Pseudomonadati</taxon>
        <taxon>Pseudomonadota</taxon>
        <taxon>Alphaproteobacteria</taxon>
        <taxon>Hyphomicrobiales</taxon>
        <taxon>Nitrobacteraceae</taxon>
        <taxon>Bradyrhizobium</taxon>
    </lineage>
</organism>
<evidence type="ECO:0000256" key="6">
    <source>
        <dbReference type="SAM" id="SignalP"/>
    </source>
</evidence>
<evidence type="ECO:0000256" key="5">
    <source>
        <dbReference type="ARBA" id="ARBA00023004"/>
    </source>
</evidence>
<evidence type="ECO:0000256" key="1">
    <source>
        <dbReference type="ARBA" id="ARBA00022448"/>
    </source>
</evidence>
<keyword evidence="5" id="KW-0408">Iron</keyword>
<keyword evidence="1" id="KW-0813">Transport</keyword>
<keyword evidence="4" id="KW-0249">Electron transport</keyword>
<evidence type="ECO:0000256" key="4">
    <source>
        <dbReference type="ARBA" id="ARBA00022982"/>
    </source>
</evidence>
<keyword evidence="6" id="KW-0732">Signal</keyword>
<feature type="chain" id="PRO_5046537458" evidence="6">
    <location>
        <begin position="25"/>
        <end position="164"/>
    </location>
</feature>
<proteinExistence type="predicted"/>
<dbReference type="EMBL" id="BSOW01000015">
    <property type="protein sequence ID" value="GLR87582.1"/>
    <property type="molecule type" value="Genomic_DNA"/>
</dbReference>
<dbReference type="Proteomes" id="UP001156905">
    <property type="component" value="Unassembled WGS sequence"/>
</dbReference>
<sequence length="164" mass="17671">MSVLSFRCVAAAACVALGVAILKAAAGPAEVAQIKPRQDKFRDIGGALKAINDELKKGRIDWDNTVVPNAQTIKDRSAYLLNWFPKGSGPEAGVKTYALPSIWQKNEDFVKLGKAAQDEAAKLNQVALSKNGNALKTEVDAMGKACKACHDSYRSGDYEKEDED</sequence>
<evidence type="ECO:0000313" key="7">
    <source>
        <dbReference type="EMBL" id="GLR87582.1"/>
    </source>
</evidence>
<keyword evidence="3" id="KW-0479">Metal-binding</keyword>
<evidence type="ECO:0000256" key="3">
    <source>
        <dbReference type="ARBA" id="ARBA00022723"/>
    </source>
</evidence>
<dbReference type="InterPro" id="IPR002321">
    <property type="entry name" value="Cyt_c_II"/>
</dbReference>
<dbReference type="PROSITE" id="PS51009">
    <property type="entry name" value="CYTCII"/>
    <property type="match status" value="1"/>
</dbReference>
<keyword evidence="8" id="KW-1185">Reference proteome</keyword>
<accession>A0ABQ6AZJ9</accession>
<dbReference type="InterPro" id="IPR010980">
    <property type="entry name" value="Cyt_c/b562"/>
</dbReference>
<dbReference type="InterPro" id="IPR012127">
    <property type="entry name" value="Cyt_c_prime"/>
</dbReference>
<protein>
    <submittedName>
        <fullName evidence="7">Cytochrome c</fullName>
    </submittedName>
</protein>
<dbReference type="SUPFAM" id="SSF47175">
    <property type="entry name" value="Cytochromes"/>
    <property type="match status" value="1"/>
</dbReference>
<dbReference type="Pfam" id="PF01322">
    <property type="entry name" value="Cytochrom_C_2"/>
    <property type="match status" value="1"/>
</dbReference>
<evidence type="ECO:0000256" key="2">
    <source>
        <dbReference type="ARBA" id="ARBA00022617"/>
    </source>
</evidence>
<dbReference type="Gene3D" id="1.20.120.10">
    <property type="entry name" value="Cytochrome c/b562"/>
    <property type="match status" value="1"/>
</dbReference>
<gene>
    <name evidence="7" type="ORF">GCM10007857_42930</name>
</gene>
<reference evidence="8" key="1">
    <citation type="journal article" date="2019" name="Int. J. Syst. Evol. Microbiol.">
        <title>The Global Catalogue of Microorganisms (GCM) 10K type strain sequencing project: providing services to taxonomists for standard genome sequencing and annotation.</title>
        <authorList>
            <consortium name="The Broad Institute Genomics Platform"/>
            <consortium name="The Broad Institute Genome Sequencing Center for Infectious Disease"/>
            <person name="Wu L."/>
            <person name="Ma J."/>
        </authorList>
    </citation>
    <scope>NUCLEOTIDE SEQUENCE [LARGE SCALE GENOMIC DNA]</scope>
    <source>
        <strain evidence="8">NBRC 102520</strain>
    </source>
</reference>
<evidence type="ECO:0000313" key="8">
    <source>
        <dbReference type="Proteomes" id="UP001156905"/>
    </source>
</evidence>
<feature type="signal peptide" evidence="6">
    <location>
        <begin position="1"/>
        <end position="24"/>
    </location>
</feature>
<keyword evidence="2" id="KW-0349">Heme</keyword>
<comment type="caution">
    <text evidence="7">The sequence shown here is derived from an EMBL/GenBank/DDBJ whole genome shotgun (WGS) entry which is preliminary data.</text>
</comment>
<dbReference type="PIRSF" id="PIRSF000027">
    <property type="entry name" value="Cytc_c_prime"/>
    <property type="match status" value="1"/>
</dbReference>
<name>A0ABQ6AZJ9_9BRAD</name>